<dbReference type="AlphaFoldDB" id="A0AAV9IJR3"/>
<dbReference type="EMBL" id="JANCYU010000054">
    <property type="protein sequence ID" value="KAK4527662.1"/>
    <property type="molecule type" value="Genomic_DNA"/>
</dbReference>
<feature type="compositionally biased region" description="Basic and acidic residues" evidence="1">
    <location>
        <begin position="31"/>
        <end position="40"/>
    </location>
</feature>
<sequence>MLNAISPFGVARYPPLYYGNSRKNTKRSKRKDNWMSHEQVEEGTGSLVTIPEEVCMNKSPRMSESPCLENSCCTLSQEEEEDEHQGKEDAREVFVSSSLQGSTTEQKKQPSQQTPYPRYYAFLASKDSCGDKERQSSFSRDLQGWLLLSKIKSLALEFLLWYIEGVTLSPETIQTIRRKMYSSCHERDACVEKNK</sequence>
<protein>
    <submittedName>
        <fullName evidence="2">Uncharacterized protein</fullName>
    </submittedName>
</protein>
<dbReference type="Proteomes" id="UP001300502">
    <property type="component" value="Unassembled WGS sequence"/>
</dbReference>
<organism evidence="2 3">
    <name type="scientific">Galdieria yellowstonensis</name>
    <dbReference type="NCBI Taxonomy" id="3028027"/>
    <lineage>
        <taxon>Eukaryota</taxon>
        <taxon>Rhodophyta</taxon>
        <taxon>Bangiophyceae</taxon>
        <taxon>Galdieriales</taxon>
        <taxon>Galdieriaceae</taxon>
        <taxon>Galdieria</taxon>
    </lineage>
</organism>
<evidence type="ECO:0000313" key="2">
    <source>
        <dbReference type="EMBL" id="KAK4527662.1"/>
    </source>
</evidence>
<comment type="caution">
    <text evidence="2">The sequence shown here is derived from an EMBL/GenBank/DDBJ whole genome shotgun (WGS) entry which is preliminary data.</text>
</comment>
<feature type="region of interest" description="Disordered" evidence="1">
    <location>
        <begin position="78"/>
        <end position="114"/>
    </location>
</feature>
<feature type="region of interest" description="Disordered" evidence="1">
    <location>
        <begin position="16"/>
        <end position="45"/>
    </location>
</feature>
<feature type="compositionally biased region" description="Polar residues" evidence="1">
    <location>
        <begin position="95"/>
        <end position="114"/>
    </location>
</feature>
<accession>A0AAV9IJR3</accession>
<proteinExistence type="predicted"/>
<evidence type="ECO:0000256" key="1">
    <source>
        <dbReference type="SAM" id="MobiDB-lite"/>
    </source>
</evidence>
<gene>
    <name evidence="2" type="ORF">GAYE_SCF42G5587</name>
</gene>
<evidence type="ECO:0000313" key="3">
    <source>
        <dbReference type="Proteomes" id="UP001300502"/>
    </source>
</evidence>
<reference evidence="2 3" key="1">
    <citation type="submission" date="2022-07" db="EMBL/GenBank/DDBJ databases">
        <title>Genome-wide signatures of adaptation to extreme environments.</title>
        <authorList>
            <person name="Cho C.H."/>
            <person name="Yoon H.S."/>
        </authorList>
    </citation>
    <scope>NUCLEOTIDE SEQUENCE [LARGE SCALE GENOMIC DNA]</scope>
    <source>
        <strain evidence="2 3">108.79 E11</strain>
    </source>
</reference>
<keyword evidence="3" id="KW-1185">Reference proteome</keyword>
<name>A0AAV9IJR3_9RHOD</name>